<protein>
    <recommendedName>
        <fullName evidence="7">NTR domain-containing protein</fullName>
    </recommendedName>
</protein>
<keyword evidence="4" id="KW-0862">Zinc</keyword>
<evidence type="ECO:0000256" key="2">
    <source>
        <dbReference type="ARBA" id="ARBA00022525"/>
    </source>
</evidence>
<evidence type="ECO:0000256" key="4">
    <source>
        <dbReference type="PIRSR" id="PIRSR601820-1"/>
    </source>
</evidence>
<gene>
    <name evidence="8" type="ORF">MENT_LOCUS39009</name>
</gene>
<evidence type="ECO:0000313" key="9">
    <source>
        <dbReference type="Proteomes" id="UP000580250"/>
    </source>
</evidence>
<keyword evidence="2" id="KW-0964">Secreted</keyword>
<dbReference type="GO" id="GO:0051045">
    <property type="term" value="P:negative regulation of membrane protein ectodomain proteolysis"/>
    <property type="evidence" value="ECO:0007669"/>
    <property type="project" value="TreeGrafter"/>
</dbReference>
<evidence type="ECO:0000256" key="1">
    <source>
        <dbReference type="ARBA" id="ARBA00004613"/>
    </source>
</evidence>
<organism evidence="8 9">
    <name type="scientific">Meloidogyne enterolobii</name>
    <name type="common">Root-knot nematode worm</name>
    <name type="synonym">Meloidogyne mayaguensis</name>
    <dbReference type="NCBI Taxonomy" id="390850"/>
    <lineage>
        <taxon>Eukaryota</taxon>
        <taxon>Metazoa</taxon>
        <taxon>Ecdysozoa</taxon>
        <taxon>Nematoda</taxon>
        <taxon>Chromadorea</taxon>
        <taxon>Rhabditida</taxon>
        <taxon>Tylenchina</taxon>
        <taxon>Tylenchomorpha</taxon>
        <taxon>Tylenchoidea</taxon>
        <taxon>Meloidogynidae</taxon>
        <taxon>Meloidogyninae</taxon>
        <taxon>Meloidogyne</taxon>
    </lineage>
</organism>
<feature type="disulfide bond" evidence="5">
    <location>
        <begin position="26"/>
        <end position="98"/>
    </location>
</feature>
<dbReference type="GO" id="GO:0005615">
    <property type="term" value="C:extracellular space"/>
    <property type="evidence" value="ECO:0007669"/>
    <property type="project" value="TreeGrafter"/>
</dbReference>
<name>A0A6V7WHT8_MELEN</name>
<dbReference type="OrthoDB" id="5792739at2759"/>
<dbReference type="EMBL" id="CAJEWN010000591">
    <property type="protein sequence ID" value="CAD2186505.1"/>
    <property type="molecule type" value="Genomic_DNA"/>
</dbReference>
<evidence type="ECO:0000256" key="6">
    <source>
        <dbReference type="SAM" id="SignalP"/>
    </source>
</evidence>
<keyword evidence="3 5" id="KW-1015">Disulfide bond</keyword>
<accession>A0A6V7WHT8</accession>
<evidence type="ECO:0000256" key="5">
    <source>
        <dbReference type="PIRSR" id="PIRSR601820-3"/>
    </source>
</evidence>
<dbReference type="PROSITE" id="PS50189">
    <property type="entry name" value="NTR"/>
    <property type="match status" value="1"/>
</dbReference>
<feature type="binding site" evidence="4">
    <location>
        <position position="26"/>
    </location>
    <ligand>
        <name>Zn(2+)</name>
        <dbReference type="ChEBI" id="CHEBI:29105"/>
        <note>ligand shared with metalloproteinase partner</note>
    </ligand>
</feature>
<dbReference type="GO" id="GO:0008191">
    <property type="term" value="F:metalloendopeptidase inhibitor activity"/>
    <property type="evidence" value="ECO:0007669"/>
    <property type="project" value="InterPro"/>
</dbReference>
<dbReference type="PANTHER" id="PTHR11844:SF33">
    <property type="entry name" value="TISSUE INHIBITOR OF METALLOPROTEINASE"/>
    <property type="match status" value="1"/>
</dbReference>
<comment type="subcellular location">
    <subcellularLocation>
        <location evidence="1">Secreted</location>
    </subcellularLocation>
</comment>
<comment type="caution">
    <text evidence="8">The sequence shown here is derived from an EMBL/GenBank/DDBJ whole genome shotgun (WGS) entry which is preliminary data.</text>
</comment>
<reference evidence="8 9" key="1">
    <citation type="submission" date="2020-08" db="EMBL/GenBank/DDBJ databases">
        <authorList>
            <person name="Koutsovoulos G."/>
            <person name="Danchin GJ E."/>
        </authorList>
    </citation>
    <scope>NUCLEOTIDE SEQUENCE [LARGE SCALE GENOMIC DNA]</scope>
</reference>
<dbReference type="Gene3D" id="2.40.50.120">
    <property type="match status" value="1"/>
</dbReference>
<feature type="signal peptide" evidence="6">
    <location>
        <begin position="1"/>
        <end position="20"/>
    </location>
</feature>
<dbReference type="GO" id="GO:0002020">
    <property type="term" value="F:protease binding"/>
    <property type="evidence" value="ECO:0007669"/>
    <property type="project" value="TreeGrafter"/>
</dbReference>
<sequence>MKIIIFCFVLFLIINEEKLGNVVSACACAETPFEKMYCDSEWVAHVLPIKKEEIKINNWTQIRYEVNVLDSYKPINETNCEHKNKTDYIITPSRDNDCSLHLTINESEYLIGGKYDNNGNKLINDCNIHIKWEELKDEIKESLNNGILKIIAKMM</sequence>
<keyword evidence="4" id="KW-0479">Metal-binding</keyword>
<dbReference type="InterPro" id="IPR008993">
    <property type="entry name" value="TIMP-like_OB-fold"/>
</dbReference>
<dbReference type="Proteomes" id="UP000580250">
    <property type="component" value="Unassembled WGS sequence"/>
</dbReference>
<dbReference type="Pfam" id="PF00965">
    <property type="entry name" value="TIMP"/>
    <property type="match status" value="1"/>
</dbReference>
<dbReference type="InterPro" id="IPR001134">
    <property type="entry name" value="Netrin_domain"/>
</dbReference>
<dbReference type="InterPro" id="IPR001820">
    <property type="entry name" value="TIMP"/>
</dbReference>
<dbReference type="GO" id="GO:0046872">
    <property type="term" value="F:metal ion binding"/>
    <property type="evidence" value="ECO:0007669"/>
    <property type="project" value="UniProtKB-KW"/>
</dbReference>
<feature type="disulfide bond" evidence="5">
    <location>
        <begin position="28"/>
        <end position="126"/>
    </location>
</feature>
<feature type="domain" description="NTR" evidence="7">
    <location>
        <begin position="26"/>
        <end position="155"/>
    </location>
</feature>
<feature type="chain" id="PRO_5027787540" description="NTR domain-containing protein" evidence="6">
    <location>
        <begin position="21"/>
        <end position="155"/>
    </location>
</feature>
<dbReference type="AlphaFoldDB" id="A0A6V7WHT8"/>
<dbReference type="GO" id="GO:0031012">
    <property type="term" value="C:extracellular matrix"/>
    <property type="evidence" value="ECO:0007669"/>
    <property type="project" value="TreeGrafter"/>
</dbReference>
<keyword evidence="6" id="KW-0732">Signal</keyword>
<dbReference type="SUPFAM" id="SSF50242">
    <property type="entry name" value="TIMP-like"/>
    <property type="match status" value="1"/>
</dbReference>
<evidence type="ECO:0000313" key="8">
    <source>
        <dbReference type="EMBL" id="CAD2186505.1"/>
    </source>
</evidence>
<proteinExistence type="predicted"/>
<dbReference type="PANTHER" id="PTHR11844">
    <property type="entry name" value="METALLOPROTEASE INHIBITOR"/>
    <property type="match status" value="1"/>
</dbReference>
<evidence type="ECO:0000256" key="3">
    <source>
        <dbReference type="ARBA" id="ARBA00023157"/>
    </source>
</evidence>
<evidence type="ECO:0000259" key="7">
    <source>
        <dbReference type="PROSITE" id="PS50189"/>
    </source>
</evidence>